<dbReference type="EMBL" id="QSTD01000006">
    <property type="protein sequence ID" value="RGM29032.1"/>
    <property type="molecule type" value="Genomic_DNA"/>
</dbReference>
<feature type="domain" description="Metallo-beta-lactamase" evidence="1">
    <location>
        <begin position="123"/>
        <end position="192"/>
    </location>
</feature>
<reference evidence="2 7" key="3">
    <citation type="submission" date="2020-03" db="EMBL/GenBank/DDBJ databases">
        <title>Comparative genetics of Staphylococcus warneri persistents from caprine mastitis.</title>
        <authorList>
            <person name="Franca C.A."/>
            <person name="Rosa D.S."/>
            <person name="Silva A."/>
            <person name="Rodrigues D.L.N."/>
            <person name="Santos R.G."/>
            <person name="Castillo R.E.H."/>
            <person name="Moreira M.A.S."/>
            <person name="Lima M.C."/>
            <person name="Gouveia G.V."/>
            <person name="Gouveia J.J.S."/>
            <person name="Souza R.F.S."/>
            <person name="Bertram B."/>
            <person name="Azevedo V."/>
            <person name="Costa M."/>
        </authorList>
    </citation>
    <scope>NUCLEOTIDE SEQUENCE [LARGE SCALE GENOMIC DNA]</scope>
    <source>
        <strain evidence="2 7">Cap 9.2</strain>
    </source>
</reference>
<accession>A0A364UNQ9</accession>
<dbReference type="EMBL" id="JAANHJ010000001">
    <property type="protein sequence ID" value="MCG6224763.1"/>
    <property type="molecule type" value="Genomic_DNA"/>
</dbReference>
<dbReference type="Proteomes" id="UP000261016">
    <property type="component" value="Unassembled WGS sequence"/>
</dbReference>
<evidence type="ECO:0000313" key="2">
    <source>
        <dbReference type="EMBL" id="MCG6224763.1"/>
    </source>
</evidence>
<evidence type="ECO:0000313" key="3">
    <source>
        <dbReference type="EMBL" id="NBH31187.1"/>
    </source>
</evidence>
<dbReference type="Gene3D" id="3.60.15.10">
    <property type="entry name" value="Ribonuclease Z/Hydroxyacylglutathione hydrolase-like"/>
    <property type="match status" value="1"/>
</dbReference>
<dbReference type="InterPro" id="IPR001279">
    <property type="entry name" value="Metallo-B-lactamas"/>
</dbReference>
<evidence type="ECO:0000313" key="6">
    <source>
        <dbReference type="Proteomes" id="UP000481807"/>
    </source>
</evidence>
<dbReference type="AlphaFoldDB" id="A0A364UNQ9"/>
<dbReference type="GO" id="GO:0016787">
    <property type="term" value="F:hydrolase activity"/>
    <property type="evidence" value="ECO:0007669"/>
    <property type="project" value="UniProtKB-KW"/>
</dbReference>
<evidence type="ECO:0000259" key="1">
    <source>
        <dbReference type="Pfam" id="PF00753"/>
    </source>
</evidence>
<reference evidence="4 5" key="1">
    <citation type="submission" date="2018-08" db="EMBL/GenBank/DDBJ databases">
        <title>A genome reference for cultivated species of the human gut microbiota.</title>
        <authorList>
            <person name="Zou Y."/>
            <person name="Xue W."/>
            <person name="Luo G."/>
        </authorList>
    </citation>
    <scope>NUCLEOTIDE SEQUENCE [LARGE SCALE GENOMIC DNA]</scope>
    <source>
        <strain evidence="4 5">OM08-17AT</strain>
    </source>
</reference>
<keyword evidence="7" id="KW-1185">Reference proteome</keyword>
<dbReference type="PANTHER" id="PTHR42773:SF1">
    <property type="entry name" value="METALLO-BETA-LACTAMASE FAMILY PROTEIN"/>
    <property type="match status" value="1"/>
</dbReference>
<protein>
    <submittedName>
        <fullName evidence="4">MBL fold metallo-hydrolase</fullName>
    </submittedName>
</protein>
<keyword evidence="4" id="KW-0378">Hydrolase</keyword>
<sequence length="228" mass="26319">MTNQYKDNQSQPYNQLHQIAQGLYATPTTQLPFDPRFEFKSFILEREGDNIVIYHSGHLKDVQPDIQQLGGAAKVLMNHDHESLGGPNQLDIPYIIHQDDAKALTRSIAIQDYFNERQMLYDDLEVIPTPGHTPGTTMFLWDNGEHRYLFTGDFLCFEGDSWRTVILGSSDRERSIQSLELIKTLDFDVLVPWVSIKEGPFAYFVENEEEKQQQIQNIIDRVRNGENS</sequence>
<evidence type="ECO:0000313" key="7">
    <source>
        <dbReference type="Proteomes" id="UP000814367"/>
    </source>
</evidence>
<proteinExistence type="predicted"/>
<dbReference type="Proteomes" id="UP000481807">
    <property type="component" value="Unassembled WGS sequence"/>
</dbReference>
<dbReference type="EMBL" id="QXWP01000005">
    <property type="protein sequence ID" value="NBH31187.1"/>
    <property type="molecule type" value="Genomic_DNA"/>
</dbReference>
<dbReference type="PANTHER" id="PTHR42773">
    <property type="entry name" value="METALLO-BETA-LACTAMASE-RELATED"/>
    <property type="match status" value="1"/>
</dbReference>
<reference evidence="3 6" key="2">
    <citation type="submission" date="2018-08" db="EMBL/GenBank/DDBJ databases">
        <title>Murine metabolic-syndrome-specific gut microbial biobank.</title>
        <authorList>
            <person name="Liu C."/>
        </authorList>
    </citation>
    <scope>NUCLEOTIDE SEQUENCE [LARGE SCALE GENOMIC DNA]</scope>
    <source>
        <strain evidence="3 6">1XD21-27</strain>
    </source>
</reference>
<dbReference type="InterPro" id="IPR036866">
    <property type="entry name" value="RibonucZ/Hydroxyglut_hydro"/>
</dbReference>
<organism evidence="4 5">
    <name type="scientific">Staphylococcus warneri</name>
    <dbReference type="NCBI Taxonomy" id="1292"/>
    <lineage>
        <taxon>Bacteria</taxon>
        <taxon>Bacillati</taxon>
        <taxon>Bacillota</taxon>
        <taxon>Bacilli</taxon>
        <taxon>Bacillales</taxon>
        <taxon>Staphylococcaceae</taxon>
        <taxon>Staphylococcus</taxon>
    </lineage>
</organism>
<dbReference type="RefSeq" id="WP_002466948.1">
    <property type="nucleotide sequence ID" value="NZ_CABMFV010000006.1"/>
</dbReference>
<name>A0A364UNQ9_STAWA</name>
<evidence type="ECO:0000313" key="5">
    <source>
        <dbReference type="Proteomes" id="UP000261016"/>
    </source>
</evidence>
<comment type="caution">
    <text evidence="4">The sequence shown here is derived from an EMBL/GenBank/DDBJ whole genome shotgun (WGS) entry which is preliminary data.</text>
</comment>
<dbReference type="SUPFAM" id="SSF56281">
    <property type="entry name" value="Metallo-hydrolase/oxidoreductase"/>
    <property type="match status" value="1"/>
</dbReference>
<dbReference type="Proteomes" id="UP000814367">
    <property type="component" value="Unassembled WGS sequence"/>
</dbReference>
<dbReference type="Pfam" id="PF00753">
    <property type="entry name" value="Lactamase_B"/>
    <property type="match status" value="1"/>
</dbReference>
<gene>
    <name evidence="3" type="ORF">D3Z30_09360</name>
    <name evidence="4" type="ORF">DXC19_10315</name>
    <name evidence="2" type="ORF">G8J23_01870</name>
</gene>
<evidence type="ECO:0000313" key="4">
    <source>
        <dbReference type="EMBL" id="RGM29032.1"/>
    </source>
</evidence>